<evidence type="ECO:0000256" key="2">
    <source>
        <dbReference type="SAM" id="SignalP"/>
    </source>
</evidence>
<proteinExistence type="predicted"/>
<keyword evidence="4" id="KW-1185">Reference proteome</keyword>
<gene>
    <name evidence="3" type="ORF">HHK36_023454</name>
</gene>
<feature type="region of interest" description="Disordered" evidence="1">
    <location>
        <begin position="41"/>
        <end position="215"/>
    </location>
</feature>
<dbReference type="AlphaFoldDB" id="A0A835D5E9"/>
<dbReference type="InterPro" id="IPR039923">
    <property type="entry name" value="Protodermal_1"/>
</dbReference>
<evidence type="ECO:0000313" key="4">
    <source>
        <dbReference type="Proteomes" id="UP000655225"/>
    </source>
</evidence>
<sequence length="340" mass="34538">MECGRSKNVSLFMWVLLAGLLSQNLVIPVMSISFEDQKTYYTPDPHPGSSHKSPSHGTSPSHGSSGSYGHTTPSHGSGGSYNPTPSTPSHGSGGSYKPTPSTPSHGSGGSYNPTPSTPSHGSGGSYNPTPSHGSGGSYKPTPSTPSHGSGGSYNPTPSTGGGGGGYYHSPPSSGSSGSGGSGGGTPVVITPPSTPFVDPGTPNIPDISTPSTPTPLLPDPNAPPSFTGTCDYWKTHPEAIWGLLGWWGTVAGAFGMAGTPGFGTSLSLQQALWNTRTDGIGALYREGTASLLNSMVNKKFPFTTKQVKDGFSAALVSLKAAAAQAELFKLANEGRFKPKA</sequence>
<dbReference type="Proteomes" id="UP000655225">
    <property type="component" value="Unassembled WGS sequence"/>
</dbReference>
<feature type="compositionally biased region" description="Low complexity" evidence="1">
    <location>
        <begin position="201"/>
        <end position="211"/>
    </location>
</feature>
<organism evidence="3 4">
    <name type="scientific">Tetracentron sinense</name>
    <name type="common">Spur-leaf</name>
    <dbReference type="NCBI Taxonomy" id="13715"/>
    <lineage>
        <taxon>Eukaryota</taxon>
        <taxon>Viridiplantae</taxon>
        <taxon>Streptophyta</taxon>
        <taxon>Embryophyta</taxon>
        <taxon>Tracheophyta</taxon>
        <taxon>Spermatophyta</taxon>
        <taxon>Magnoliopsida</taxon>
        <taxon>Trochodendrales</taxon>
        <taxon>Trochodendraceae</taxon>
        <taxon>Tetracentron</taxon>
    </lineage>
</organism>
<dbReference type="EMBL" id="JABCRI010000017">
    <property type="protein sequence ID" value="KAF8391153.1"/>
    <property type="molecule type" value="Genomic_DNA"/>
</dbReference>
<feature type="chain" id="PRO_5032753307" description="Protodermal factor 1" evidence="2">
    <location>
        <begin position="32"/>
        <end position="340"/>
    </location>
</feature>
<feature type="compositionally biased region" description="Gly residues" evidence="1">
    <location>
        <begin position="176"/>
        <end position="185"/>
    </location>
</feature>
<dbReference type="OrthoDB" id="696797at2759"/>
<evidence type="ECO:0000256" key="1">
    <source>
        <dbReference type="SAM" id="MobiDB-lite"/>
    </source>
</evidence>
<comment type="caution">
    <text evidence="3">The sequence shown here is derived from an EMBL/GenBank/DDBJ whole genome shotgun (WGS) entry which is preliminary data.</text>
</comment>
<accession>A0A835D5E9</accession>
<dbReference type="PANTHER" id="PTHR33210">
    <property type="entry name" value="PROTODERMAL FACTOR 1"/>
    <property type="match status" value="1"/>
</dbReference>
<keyword evidence="2" id="KW-0732">Signal</keyword>
<evidence type="ECO:0008006" key="5">
    <source>
        <dbReference type="Google" id="ProtNLM"/>
    </source>
</evidence>
<feature type="compositionally biased region" description="Low complexity" evidence="1">
    <location>
        <begin position="140"/>
        <end position="158"/>
    </location>
</feature>
<feature type="signal peptide" evidence="2">
    <location>
        <begin position="1"/>
        <end position="31"/>
    </location>
</feature>
<protein>
    <recommendedName>
        <fullName evidence="5">Protodermal factor 1</fullName>
    </recommendedName>
</protein>
<feature type="compositionally biased region" description="Low complexity" evidence="1">
    <location>
        <begin position="47"/>
        <end position="75"/>
    </location>
</feature>
<name>A0A835D5E9_TETSI</name>
<dbReference type="PANTHER" id="PTHR33210:SF18">
    <property type="entry name" value="PROTODERMAL FACTOR 1"/>
    <property type="match status" value="1"/>
</dbReference>
<dbReference type="OMA" id="PSHGSYN"/>
<evidence type="ECO:0000313" key="3">
    <source>
        <dbReference type="EMBL" id="KAF8391153.1"/>
    </source>
</evidence>
<reference evidence="3 4" key="1">
    <citation type="submission" date="2020-04" db="EMBL/GenBank/DDBJ databases">
        <title>Plant Genome Project.</title>
        <authorList>
            <person name="Zhang R.-G."/>
        </authorList>
    </citation>
    <scope>NUCLEOTIDE SEQUENCE [LARGE SCALE GENOMIC DNA]</scope>
    <source>
        <strain evidence="3">YNK0</strain>
        <tissue evidence="3">Leaf</tissue>
    </source>
</reference>